<dbReference type="AlphaFoldDB" id="A0AAI9SYQ8"/>
<accession>A0AAI9SYQ8</accession>
<organism evidence="3 4">
    <name type="scientific">Candida oxycetoniae</name>
    <dbReference type="NCBI Taxonomy" id="497107"/>
    <lineage>
        <taxon>Eukaryota</taxon>
        <taxon>Fungi</taxon>
        <taxon>Dikarya</taxon>
        <taxon>Ascomycota</taxon>
        <taxon>Saccharomycotina</taxon>
        <taxon>Pichiomycetes</taxon>
        <taxon>Debaryomycetaceae</taxon>
        <taxon>Candida/Lodderomyces clade</taxon>
        <taxon>Candida</taxon>
    </lineage>
</organism>
<dbReference type="Proteomes" id="UP001202479">
    <property type="component" value="Unassembled WGS sequence"/>
</dbReference>
<keyword evidence="4" id="KW-1185">Reference proteome</keyword>
<name>A0AAI9SYQ8_9ASCO</name>
<evidence type="ECO:0000313" key="4">
    <source>
        <dbReference type="Proteomes" id="UP001202479"/>
    </source>
</evidence>
<reference evidence="3" key="1">
    <citation type="journal article" date="2022" name="DNA Res.">
        <title>Genome analysis of five recently described species of the CUG-Ser clade uncovers Candida theae as a new hybrid lineage with pathogenic potential in the Candida parapsilosis species complex.</title>
        <authorList>
            <person name="Mixao V."/>
            <person name="Del Olmo V."/>
            <person name="Hegedusova E."/>
            <person name="Saus E."/>
            <person name="Pryszcz L."/>
            <person name="Cillingova A."/>
            <person name="Nosek J."/>
            <person name="Gabaldon T."/>
        </authorList>
    </citation>
    <scope>NUCLEOTIDE SEQUENCE</scope>
    <source>
        <strain evidence="3">CBS 10844</strain>
    </source>
</reference>
<dbReference type="PANTHER" id="PTHR22767">
    <property type="entry name" value="N-TERMINAL ACETYLTRANSFERASE-RELATED"/>
    <property type="match status" value="1"/>
</dbReference>
<evidence type="ECO:0000313" key="3">
    <source>
        <dbReference type="EMBL" id="KAI3405374.2"/>
    </source>
</evidence>
<proteinExistence type="inferred from homology"/>
<evidence type="ECO:0000256" key="2">
    <source>
        <dbReference type="SAM" id="MobiDB-lite"/>
    </source>
</evidence>
<dbReference type="InterPro" id="IPR019183">
    <property type="entry name" value="NAA25_NatB_aux_su"/>
</dbReference>
<dbReference type="Pfam" id="PF09797">
    <property type="entry name" value="NatB_MDM20"/>
    <property type="match status" value="1"/>
</dbReference>
<sequence>MVSDSDYEIIELIDRGQYSYAQSLLLQKIKKFSQRIFYRVLQNRILYDTGSQKQAIDNNLQLLQKCSNEIDTVTSLNEFFQSISMQKEANLCYESVIKKYPIQAEELSLIWFENSIQQLDVAHFNKVFSYLNKSNKSETKYCYWYAFSFYLMISQQSKEEEKGEKGEKGEKSEGEKGEKGEGEKGEKGEGEKGEKGEGEKQSKLKLYKMFGKKLIEELQKSHPFANCQELYVYTRFLLLNEDYRTIEDTLGKFNHPLDLELRLLYLDSMKRNKSWKTLYEYTTRLLFEENFDDFDTWILWLNSGKQVGESREALSSRLATNTTTTTTSRNELLVKIELANLFNHDTAGEIDTYYEKFKNKLSCYSDLSRYDLSGKFEEKVSSVSKEILNLKSRDVEHVITLVNNQKFNPIVDNWDIYKQFSSASVRSKSEFDNNPLNELALISIVTDLSRVTPSTKYATIIKNIAILVELLKSDKYNYRLNLWLMKLYAQLNTNDMISSIYKALKINMVQHETLGYYYTSVSPPTKATLDDLINIFRFYLTSKHEIKETIQNGFEKGVYSKLQSFITFGQKLQNSISLNSVVQKIIQTILIMDDTQYLHYFIKYLKENRKSILFGDWSDNRDLKSEWSSLLVTDELKTAQTNKIMQIPIDDTCTKLKLLVYSMFFEHDESEILRLLKIFNKILSSPDFKPDQFTSFIFKSYYNIIKLTTTKINKNESQSLYNSLQKSLKFGKIESMLTSNEEILSHQLNTNLMNLVELIKLVKSIAKRSPSAYLNEIINTTKSISNNLKKNSLISKQLDIIDEMKFVDLPLELDTNAVIKEIKESITSSTKSILNHL</sequence>
<dbReference type="RefSeq" id="XP_049181119.1">
    <property type="nucleotide sequence ID" value="XM_049322985.1"/>
</dbReference>
<feature type="region of interest" description="Disordered" evidence="2">
    <location>
        <begin position="160"/>
        <end position="199"/>
    </location>
</feature>
<comment type="caution">
    <text evidence="3">The sequence shown here is derived from an EMBL/GenBank/DDBJ whole genome shotgun (WGS) entry which is preliminary data.</text>
</comment>
<evidence type="ECO:0000256" key="1">
    <source>
        <dbReference type="ARBA" id="ARBA00006298"/>
    </source>
</evidence>
<dbReference type="PANTHER" id="PTHR22767:SF3">
    <property type="entry name" value="N-ALPHA-ACETYLTRANSFERASE 25, NATB AUXILIARY SUBUNIT"/>
    <property type="match status" value="1"/>
</dbReference>
<protein>
    <submittedName>
        <fullName evidence="3">MDM20</fullName>
    </submittedName>
</protein>
<dbReference type="EMBL" id="JAHUZD010000038">
    <property type="protein sequence ID" value="KAI3405374.2"/>
    <property type="molecule type" value="Genomic_DNA"/>
</dbReference>
<dbReference type="GeneID" id="73379438"/>
<comment type="similarity">
    <text evidence="1">Belongs to the MDM20/NAA25 family.</text>
</comment>
<dbReference type="GO" id="GO:0031416">
    <property type="term" value="C:NatB complex"/>
    <property type="evidence" value="ECO:0007669"/>
    <property type="project" value="TreeGrafter"/>
</dbReference>
<gene>
    <name evidence="3" type="ORF">KGF56_001821</name>
</gene>